<keyword evidence="3" id="KW-1185">Reference proteome</keyword>
<reference evidence="2 3" key="1">
    <citation type="submission" date="2019-02" db="EMBL/GenBank/DDBJ databases">
        <title>Genome sequencing of the rare red list fungi Phellinidium pouzarii.</title>
        <authorList>
            <person name="Buettner E."/>
            <person name="Kellner H."/>
        </authorList>
    </citation>
    <scope>NUCLEOTIDE SEQUENCE [LARGE SCALE GENOMIC DNA]</scope>
    <source>
        <strain evidence="2 3">DSM 108285</strain>
    </source>
</reference>
<dbReference type="OrthoDB" id="2285229at2759"/>
<dbReference type="GO" id="GO:0003723">
    <property type="term" value="F:RNA binding"/>
    <property type="evidence" value="ECO:0007669"/>
    <property type="project" value="InterPro"/>
</dbReference>
<dbReference type="SMART" id="SM00955">
    <property type="entry name" value="RNB"/>
    <property type="match status" value="1"/>
</dbReference>
<dbReference type="PANTHER" id="PTHR23355">
    <property type="entry name" value="RIBONUCLEASE"/>
    <property type="match status" value="1"/>
</dbReference>
<dbReference type="InterPro" id="IPR050180">
    <property type="entry name" value="RNR_Ribonuclease"/>
</dbReference>
<dbReference type="Pfam" id="PF00773">
    <property type="entry name" value="RNB"/>
    <property type="match status" value="1"/>
</dbReference>
<dbReference type="InterPro" id="IPR001900">
    <property type="entry name" value="RNase_II/R"/>
</dbReference>
<accession>A0A4S4LK91</accession>
<evidence type="ECO:0000259" key="1">
    <source>
        <dbReference type="SMART" id="SM00955"/>
    </source>
</evidence>
<dbReference type="InterPro" id="IPR012340">
    <property type="entry name" value="NA-bd_OB-fold"/>
</dbReference>
<evidence type="ECO:0000313" key="2">
    <source>
        <dbReference type="EMBL" id="THH11791.1"/>
    </source>
</evidence>
<dbReference type="EMBL" id="SGPK01000008">
    <property type="protein sequence ID" value="THH11791.1"/>
    <property type="molecule type" value="Genomic_DNA"/>
</dbReference>
<dbReference type="PANTHER" id="PTHR23355:SF65">
    <property type="entry name" value="EXORIBONUCLEASE CYT-4, PUTATIVE (AFU_ORTHOLOGUE AFUA_7G01550)-RELATED"/>
    <property type="match status" value="1"/>
</dbReference>
<dbReference type="GO" id="GO:0006402">
    <property type="term" value="P:mRNA catabolic process"/>
    <property type="evidence" value="ECO:0007669"/>
    <property type="project" value="TreeGrafter"/>
</dbReference>
<feature type="domain" description="RNB" evidence="1">
    <location>
        <begin position="381"/>
        <end position="733"/>
    </location>
</feature>
<dbReference type="AlphaFoldDB" id="A0A4S4LK91"/>
<comment type="caution">
    <text evidence="2">The sequence shown here is derived from an EMBL/GenBank/DDBJ whole genome shotgun (WGS) entry which is preliminary data.</text>
</comment>
<sequence length="873" mass="98117">MANKLTRRTEIQSVRNIFAGHPLENWTGEDLIKSNTTGVEPGSFVELRRNNTVTYAVVLQNIENIGYNTDTQSISINGDVIIHRSTDVMFAVPNFADAFLVKRCGFELMHTTPHELAARLKILKLARDFERALESESSRLGRLMRDVHPQVCSLDEWGHVTTMQIARMLEDTPNIPIVTLFAVHKQLMSHSDEFVAHPVKHRFLHTFSVRPLSHLKSLSTVQEWVRQKSPIIHKFQDKAKQLIDQSRKLAVDSIGERPSRADIALSILFSSKEQELINLLKLSLFEGRKTQSSNFENIAPTIIKGTDRYDEAVTSSVTLRFLQEIGVYTPWEDMACKKRELNLPADVEDPALAPNMITTTGSTALSDISGLVSVDPHESVRHDFGDLPVYVIDDVGAHELDDGISFEPIEGESGSVWLHVHIADPTAVLPFGHPLVQQIMEGADSMYFEHRSWPMLPKTITKLCDMNRSTVGTSGQNVLTFSAKINTDGSISDHKVRAGRVRNVHNLRYDDVNEVIGISVLQHKHMPFESLSTLSPQNISDTLPHADMLKLAYDVTRRLVRKRLESDNFSYSAETACVDFVDKPVVHNPSHSTRPIFYGGFPKLQYIVTNYRYTETGSRSLVAECMKVAGRVCSLFCAEHNIPVIRRALPPLKYYSVSQRERIRSIRDEIGYVDPAALVREGLRFPASEFTVSPAAHDGVGARDGEGYVRATSPLRRAEDMLAHWQVKSALLPGGGARPPLDEDMLRRTIRDISNKKHAMKVAYRMHARQWTHTYIRHFIDAQKRERVPAWSVSSANLNSDVLCGLDAYVTQSATYNPVRWALYQDIFIPKLGLSAVMKPKDNVGLELASPIKVNVKGIIDSDLNPYLEVELA</sequence>
<dbReference type="SUPFAM" id="SSF50249">
    <property type="entry name" value="Nucleic acid-binding proteins"/>
    <property type="match status" value="1"/>
</dbReference>
<proteinExistence type="predicted"/>
<protein>
    <recommendedName>
        <fullName evidence="1">RNB domain-containing protein</fullName>
    </recommendedName>
</protein>
<gene>
    <name evidence="2" type="ORF">EW145_g415</name>
</gene>
<evidence type="ECO:0000313" key="3">
    <source>
        <dbReference type="Proteomes" id="UP000308199"/>
    </source>
</evidence>
<dbReference type="GO" id="GO:0000175">
    <property type="term" value="F:3'-5'-RNA exonuclease activity"/>
    <property type="evidence" value="ECO:0007669"/>
    <property type="project" value="TreeGrafter"/>
</dbReference>
<name>A0A4S4LK91_9AGAM</name>
<organism evidence="2 3">
    <name type="scientific">Phellinidium pouzarii</name>
    <dbReference type="NCBI Taxonomy" id="167371"/>
    <lineage>
        <taxon>Eukaryota</taxon>
        <taxon>Fungi</taxon>
        <taxon>Dikarya</taxon>
        <taxon>Basidiomycota</taxon>
        <taxon>Agaricomycotina</taxon>
        <taxon>Agaricomycetes</taxon>
        <taxon>Hymenochaetales</taxon>
        <taxon>Hymenochaetaceae</taxon>
        <taxon>Phellinidium</taxon>
    </lineage>
</organism>
<dbReference type="GO" id="GO:0000932">
    <property type="term" value="C:P-body"/>
    <property type="evidence" value="ECO:0007669"/>
    <property type="project" value="TreeGrafter"/>
</dbReference>
<dbReference type="Proteomes" id="UP000308199">
    <property type="component" value="Unassembled WGS sequence"/>
</dbReference>